<accession>A0A8X8KGK4</accession>
<reference evidence="1 2" key="1">
    <citation type="submission" date="2022-06" db="EMBL/GenBank/DDBJ databases">
        <title>Staphylococcus hominis ShoR14 genome sequence.</title>
        <authorList>
            <person name="Yeo C.C."/>
            <person name="Chew C.H."/>
            <person name="Che Hamzah A.M."/>
            <person name="Al-Trad E.I."/>
        </authorList>
    </citation>
    <scope>NUCLEOTIDE SEQUENCE [LARGE SCALE GENOMIC DNA]</scope>
    <source>
        <strain evidence="1 2">ShoR14</strain>
    </source>
</reference>
<sequence length="372" mass="43651">MSINDFEKETRKIINEKLKQIMNDEKTVKEEDLEKLFEKLYSSEVIEKISDPIYQTLIQTAPQMVEEDRLLTQEFESRLQQRWLTAFYNLSSVIKLSEETAMDIIDEYMETKATSINKQDEYQVSIVFDVLLKLYSKAITLSKEILLLLKSGYSDGAMSRWRSLHECNIYFSILSLNYNNREFTENIVYKYLDYSKIEKYQELMKYQKIDEEFKINSDDYKMIKSDYCDVLKQHGDEFSKPYSWAKELFPKKSRIYFSDLEKMAGIDHLSIYYKQASYHIHASPTGIYNSLGSIKDEKIRQIGYIFGPSNYGLSIPGQLTLISMIQISISLLKIDGNIDRLIRMSIFNKFANNGINEFDNIQNDLKEEIAGD</sequence>
<evidence type="ECO:0000313" key="1">
    <source>
        <dbReference type="EMBL" id="MCM5673499.1"/>
    </source>
</evidence>
<proteinExistence type="predicted"/>
<dbReference type="Pfam" id="PF18928">
    <property type="entry name" value="DUF5677"/>
    <property type="match status" value="1"/>
</dbReference>
<comment type="caution">
    <text evidence="1">The sequence shown here is derived from an EMBL/GenBank/DDBJ whole genome shotgun (WGS) entry which is preliminary data.</text>
</comment>
<protein>
    <submittedName>
        <fullName evidence="1">DUF5677 domain-containing protein</fullName>
    </submittedName>
</protein>
<keyword evidence="2" id="KW-1185">Reference proteome</keyword>
<evidence type="ECO:0000313" key="2">
    <source>
        <dbReference type="Proteomes" id="UP000665944"/>
    </source>
</evidence>
<dbReference type="EMBL" id="JAGHKT020000044">
    <property type="protein sequence ID" value="MCM5673499.1"/>
    <property type="molecule type" value="Genomic_DNA"/>
</dbReference>
<dbReference type="RefSeq" id="WP_217468470.1">
    <property type="nucleotide sequence ID" value="NZ_JAGHKT020000044.1"/>
</dbReference>
<gene>
    <name evidence="1" type="ORF">J7T32_012275</name>
</gene>
<dbReference type="InterPro" id="IPR043733">
    <property type="entry name" value="DUF5677"/>
</dbReference>
<name>A0A8X8KGK4_STAHO</name>
<organism evidence="1 2">
    <name type="scientific">Staphylococcus hominis</name>
    <dbReference type="NCBI Taxonomy" id="1290"/>
    <lineage>
        <taxon>Bacteria</taxon>
        <taxon>Bacillati</taxon>
        <taxon>Bacillota</taxon>
        <taxon>Bacilli</taxon>
        <taxon>Bacillales</taxon>
        <taxon>Staphylococcaceae</taxon>
        <taxon>Staphylococcus</taxon>
    </lineage>
</organism>
<dbReference type="AlphaFoldDB" id="A0A8X8KGK4"/>
<dbReference type="Proteomes" id="UP000665944">
    <property type="component" value="Unassembled WGS sequence"/>
</dbReference>